<evidence type="ECO:0000259" key="7">
    <source>
        <dbReference type="Pfam" id="PF17123"/>
    </source>
</evidence>
<dbReference type="EMBL" id="JADGKB010000037">
    <property type="protein sequence ID" value="KAJ3257576.1"/>
    <property type="molecule type" value="Genomic_DNA"/>
</dbReference>
<dbReference type="GO" id="GO:0016020">
    <property type="term" value="C:membrane"/>
    <property type="evidence" value="ECO:0007669"/>
    <property type="project" value="UniProtKB-SubCell"/>
</dbReference>
<gene>
    <name evidence="8" type="ORF">HK103_004485</name>
</gene>
<accession>A0AAD5Y3F3</accession>
<feature type="domain" description="PA" evidence="6">
    <location>
        <begin position="120"/>
        <end position="210"/>
    </location>
</feature>
<reference evidence="8" key="1">
    <citation type="submission" date="2020-05" db="EMBL/GenBank/DDBJ databases">
        <title>Phylogenomic resolution of chytrid fungi.</title>
        <authorList>
            <person name="Stajich J.E."/>
            <person name="Amses K."/>
            <person name="Simmons R."/>
            <person name="Seto K."/>
            <person name="Myers J."/>
            <person name="Bonds A."/>
            <person name="Quandt C.A."/>
            <person name="Barry K."/>
            <person name="Liu P."/>
            <person name="Grigoriev I."/>
            <person name="Longcore J.E."/>
            <person name="James T.Y."/>
        </authorList>
    </citation>
    <scope>NUCLEOTIDE SEQUENCE</scope>
    <source>
        <strain evidence="8">PLAUS21</strain>
    </source>
</reference>
<keyword evidence="2 5" id="KW-0812">Transmembrane</keyword>
<dbReference type="Proteomes" id="UP001210925">
    <property type="component" value="Unassembled WGS sequence"/>
</dbReference>
<dbReference type="SUPFAM" id="SSF57850">
    <property type="entry name" value="RING/U-box"/>
    <property type="match status" value="1"/>
</dbReference>
<proteinExistence type="predicted"/>
<evidence type="ECO:0000256" key="1">
    <source>
        <dbReference type="ARBA" id="ARBA00004370"/>
    </source>
</evidence>
<evidence type="ECO:0000256" key="5">
    <source>
        <dbReference type="SAM" id="Phobius"/>
    </source>
</evidence>
<evidence type="ECO:0000256" key="4">
    <source>
        <dbReference type="ARBA" id="ARBA00023136"/>
    </source>
</evidence>
<keyword evidence="3 5" id="KW-1133">Transmembrane helix</keyword>
<dbReference type="InterPro" id="IPR003137">
    <property type="entry name" value="PA_domain"/>
</dbReference>
<dbReference type="AlphaFoldDB" id="A0AAD5Y3F3"/>
<evidence type="ECO:0008006" key="10">
    <source>
        <dbReference type="Google" id="ProtNLM"/>
    </source>
</evidence>
<feature type="domain" description="RING-type" evidence="7">
    <location>
        <begin position="335"/>
        <end position="359"/>
    </location>
</feature>
<dbReference type="Gene3D" id="3.30.40.10">
    <property type="entry name" value="Zinc/RING finger domain, C3HC4 (zinc finger)"/>
    <property type="match status" value="1"/>
</dbReference>
<protein>
    <recommendedName>
        <fullName evidence="10">RING-type domain-containing protein</fullName>
    </recommendedName>
</protein>
<evidence type="ECO:0000256" key="2">
    <source>
        <dbReference type="ARBA" id="ARBA00022692"/>
    </source>
</evidence>
<evidence type="ECO:0000313" key="9">
    <source>
        <dbReference type="Proteomes" id="UP001210925"/>
    </source>
</evidence>
<evidence type="ECO:0000259" key="6">
    <source>
        <dbReference type="Pfam" id="PF02225"/>
    </source>
</evidence>
<feature type="transmembrane region" description="Helical" evidence="5">
    <location>
        <begin position="55"/>
        <end position="73"/>
    </location>
</feature>
<keyword evidence="4 5" id="KW-0472">Membrane</keyword>
<dbReference type="Pfam" id="PF02225">
    <property type="entry name" value="PA"/>
    <property type="match status" value="1"/>
</dbReference>
<comment type="subcellular location">
    <subcellularLocation>
        <location evidence="1">Membrane</location>
    </subcellularLocation>
</comment>
<dbReference type="InterPro" id="IPR001841">
    <property type="entry name" value="Znf_RING"/>
</dbReference>
<dbReference type="InterPro" id="IPR046450">
    <property type="entry name" value="PA_dom_sf"/>
</dbReference>
<evidence type="ECO:0000256" key="3">
    <source>
        <dbReference type="ARBA" id="ARBA00022989"/>
    </source>
</evidence>
<dbReference type="Gene3D" id="3.50.30.30">
    <property type="match status" value="1"/>
</dbReference>
<evidence type="ECO:0000313" key="8">
    <source>
        <dbReference type="EMBL" id="KAJ3257576.1"/>
    </source>
</evidence>
<name>A0AAD5Y3F3_9FUNG</name>
<feature type="transmembrane region" description="Helical" evidence="5">
    <location>
        <begin position="247"/>
        <end position="268"/>
    </location>
</feature>
<organism evidence="8 9">
    <name type="scientific">Boothiomyces macroporosus</name>
    <dbReference type="NCBI Taxonomy" id="261099"/>
    <lineage>
        <taxon>Eukaryota</taxon>
        <taxon>Fungi</taxon>
        <taxon>Fungi incertae sedis</taxon>
        <taxon>Chytridiomycota</taxon>
        <taxon>Chytridiomycota incertae sedis</taxon>
        <taxon>Chytridiomycetes</taxon>
        <taxon>Rhizophydiales</taxon>
        <taxon>Terramycetaceae</taxon>
        <taxon>Boothiomyces</taxon>
    </lineage>
</organism>
<dbReference type="SUPFAM" id="SSF52025">
    <property type="entry name" value="PA domain"/>
    <property type="match status" value="1"/>
</dbReference>
<dbReference type="Pfam" id="PF17123">
    <property type="entry name" value="zf-RING_11"/>
    <property type="match status" value="1"/>
</dbReference>
<sequence>MDHTDAESETYSETTFTSNEGLLENLLPFTPPRERTEPLENTRVMSLFLKALQSLIFRLWIATLTVSVLMYFVRRVPLQPIVHHSGKLVREQILEANIAGEHNDWQITPALFGTPFDTEITGPVVALEQNACLPFTFSENIKDNDTLIGLVIRGGCEFDRKVFHMQNAGFTVALIYNNDNEQPLANIRMSSHSMGDKVQIMTGFMNLHQATELLDIMDGKKSVSLTISMPYQAWINRKILISGLVDMLLLFVLVVVTGTGFLLLGLAINIGHNLATRGQLLTLETIYEASILILAISPNSNPPKLDKITFPTKILAESDLTASWKEGGIAGHESCPICIEEFEVGDVLRELPCHHVFHDTW</sequence>
<keyword evidence="9" id="KW-1185">Reference proteome</keyword>
<comment type="caution">
    <text evidence="8">The sequence shown here is derived from an EMBL/GenBank/DDBJ whole genome shotgun (WGS) entry which is preliminary data.</text>
</comment>
<dbReference type="InterPro" id="IPR013083">
    <property type="entry name" value="Znf_RING/FYVE/PHD"/>
</dbReference>